<dbReference type="Proteomes" id="UP000652761">
    <property type="component" value="Unassembled WGS sequence"/>
</dbReference>
<feature type="region of interest" description="Disordered" evidence="1">
    <location>
        <begin position="110"/>
        <end position="137"/>
    </location>
</feature>
<protein>
    <submittedName>
        <fullName evidence="2">Uncharacterized protein</fullName>
    </submittedName>
</protein>
<keyword evidence="3" id="KW-1185">Reference proteome</keyword>
<gene>
    <name evidence="2" type="ORF">Taro_042176</name>
</gene>
<feature type="region of interest" description="Disordered" evidence="1">
    <location>
        <begin position="1"/>
        <end position="40"/>
    </location>
</feature>
<dbReference type="EMBL" id="NMUH01004341">
    <property type="protein sequence ID" value="MQM09305.1"/>
    <property type="molecule type" value="Genomic_DNA"/>
</dbReference>
<dbReference type="AlphaFoldDB" id="A0A843WXV7"/>
<evidence type="ECO:0000256" key="1">
    <source>
        <dbReference type="SAM" id="MobiDB-lite"/>
    </source>
</evidence>
<evidence type="ECO:0000313" key="2">
    <source>
        <dbReference type="EMBL" id="MQM09305.1"/>
    </source>
</evidence>
<evidence type="ECO:0000313" key="3">
    <source>
        <dbReference type="Proteomes" id="UP000652761"/>
    </source>
</evidence>
<name>A0A843WXV7_COLES</name>
<comment type="caution">
    <text evidence="2">The sequence shown here is derived from an EMBL/GenBank/DDBJ whole genome shotgun (WGS) entry which is preliminary data.</text>
</comment>
<reference evidence="2" key="1">
    <citation type="submission" date="2017-07" db="EMBL/GenBank/DDBJ databases">
        <title>Taro Niue Genome Assembly and Annotation.</title>
        <authorList>
            <person name="Atibalentja N."/>
            <person name="Keating K."/>
            <person name="Fields C.J."/>
        </authorList>
    </citation>
    <scope>NUCLEOTIDE SEQUENCE</scope>
    <source>
        <strain evidence="2">Niue_2</strain>
        <tissue evidence="2">Leaf</tissue>
    </source>
</reference>
<proteinExistence type="predicted"/>
<sequence length="232" mass="25346">MRVAMGQEQNATMACEDRDGTVRSGSEIATGASSRSEREGYTVATRPLNATYRAIVFTGSAPESDRERTSSWIAVSGSMQSEVEEDHVFPSRSPLLQRPKLAAHDPNLSAITPAGLPHSRSNRLACTASPPSRRPAQASSRRFQQFLLLDLVHFDEQVVVYTPGPDGIAGSDKIREGCSLGLLQLDLAIARTPSYDIHQQSGTLSLSNFVENFDFEFDIDFVVLAQFDIESP</sequence>
<accession>A0A843WXV7</accession>
<organism evidence="2 3">
    <name type="scientific">Colocasia esculenta</name>
    <name type="common">Wild taro</name>
    <name type="synonym">Arum esculentum</name>
    <dbReference type="NCBI Taxonomy" id="4460"/>
    <lineage>
        <taxon>Eukaryota</taxon>
        <taxon>Viridiplantae</taxon>
        <taxon>Streptophyta</taxon>
        <taxon>Embryophyta</taxon>
        <taxon>Tracheophyta</taxon>
        <taxon>Spermatophyta</taxon>
        <taxon>Magnoliopsida</taxon>
        <taxon>Liliopsida</taxon>
        <taxon>Araceae</taxon>
        <taxon>Aroideae</taxon>
        <taxon>Colocasieae</taxon>
        <taxon>Colocasia</taxon>
    </lineage>
</organism>
<feature type="compositionally biased region" description="Low complexity" evidence="1">
    <location>
        <begin position="128"/>
        <end position="137"/>
    </location>
</feature>